<evidence type="ECO:0000256" key="6">
    <source>
        <dbReference type="ARBA" id="ARBA00023136"/>
    </source>
</evidence>
<evidence type="ECO:0000259" key="11">
    <source>
        <dbReference type="PROSITE" id="PS50111"/>
    </source>
</evidence>
<evidence type="ECO:0000259" key="12">
    <source>
        <dbReference type="PROSITE" id="PS50885"/>
    </source>
</evidence>
<feature type="transmembrane region" description="Helical" evidence="10">
    <location>
        <begin position="287"/>
        <end position="310"/>
    </location>
</feature>
<evidence type="ECO:0000256" key="5">
    <source>
        <dbReference type="ARBA" id="ARBA00022989"/>
    </source>
</evidence>
<evidence type="ECO:0000313" key="14">
    <source>
        <dbReference type="Proteomes" id="UP001264519"/>
    </source>
</evidence>
<keyword evidence="3" id="KW-0488">Methylation</keyword>
<dbReference type="InterPro" id="IPR033479">
    <property type="entry name" value="dCache_1"/>
</dbReference>
<keyword evidence="4 10" id="KW-0812">Transmembrane</keyword>
<evidence type="ECO:0000256" key="8">
    <source>
        <dbReference type="ARBA" id="ARBA00029447"/>
    </source>
</evidence>
<dbReference type="Pfam" id="PF00672">
    <property type="entry name" value="HAMP"/>
    <property type="match status" value="1"/>
</dbReference>
<protein>
    <submittedName>
        <fullName evidence="13">Methyl-accepting chemotaxis protein</fullName>
    </submittedName>
</protein>
<dbReference type="InterPro" id="IPR004089">
    <property type="entry name" value="MCPsignal_dom"/>
</dbReference>
<dbReference type="EMBL" id="JARWAK010000009">
    <property type="protein sequence ID" value="MDR5867405.1"/>
    <property type="molecule type" value="Genomic_DNA"/>
</dbReference>
<dbReference type="InterPro" id="IPR051310">
    <property type="entry name" value="MCP_chemotaxis"/>
</dbReference>
<dbReference type="CDD" id="cd18774">
    <property type="entry name" value="PDC2_HK_sensor"/>
    <property type="match status" value="1"/>
</dbReference>
<evidence type="ECO:0000256" key="2">
    <source>
        <dbReference type="ARBA" id="ARBA00022475"/>
    </source>
</evidence>
<dbReference type="SMART" id="SM00283">
    <property type="entry name" value="MA"/>
    <property type="match status" value="1"/>
</dbReference>
<proteinExistence type="inferred from homology"/>
<dbReference type="Pfam" id="PF00015">
    <property type="entry name" value="MCPsignal"/>
    <property type="match status" value="1"/>
</dbReference>
<gene>
    <name evidence="13" type="ORF">QC818_11455</name>
</gene>
<dbReference type="SUPFAM" id="SSF58104">
    <property type="entry name" value="Methyl-accepting chemotaxis protein (MCP) signaling domain"/>
    <property type="match status" value="1"/>
</dbReference>
<dbReference type="Gene3D" id="1.10.287.950">
    <property type="entry name" value="Methyl-accepting chemotaxis protein"/>
    <property type="match status" value="1"/>
</dbReference>
<keyword evidence="14" id="KW-1185">Reference proteome</keyword>
<comment type="subcellular location">
    <subcellularLocation>
        <location evidence="1">Cell membrane</location>
        <topology evidence="1">Multi-pass membrane protein</topology>
    </subcellularLocation>
</comment>
<dbReference type="PANTHER" id="PTHR43531:SF14">
    <property type="entry name" value="METHYL-ACCEPTING CHEMOTAXIS PROTEIN I-RELATED"/>
    <property type="match status" value="1"/>
</dbReference>
<evidence type="ECO:0000256" key="3">
    <source>
        <dbReference type="ARBA" id="ARBA00022481"/>
    </source>
</evidence>
<comment type="similarity">
    <text evidence="8">Belongs to the methyl-accepting chemotaxis (MCP) protein family.</text>
</comment>
<dbReference type="CDD" id="cd11386">
    <property type="entry name" value="MCP_signal"/>
    <property type="match status" value="1"/>
</dbReference>
<keyword evidence="5 10" id="KW-1133">Transmembrane helix</keyword>
<name>A0ABU1G3D5_9GAMM</name>
<evidence type="ECO:0000256" key="10">
    <source>
        <dbReference type="SAM" id="Phobius"/>
    </source>
</evidence>
<dbReference type="PRINTS" id="PR00260">
    <property type="entry name" value="CHEMTRNSDUCR"/>
</dbReference>
<keyword evidence="7 9" id="KW-0807">Transducer</keyword>
<feature type="domain" description="HAMP" evidence="12">
    <location>
        <begin position="311"/>
        <end position="365"/>
    </location>
</feature>
<dbReference type="Pfam" id="PF02743">
    <property type="entry name" value="dCache_1"/>
    <property type="match status" value="1"/>
</dbReference>
<organism evidence="13 14">
    <name type="scientific">Halomonas koreensis</name>
    <dbReference type="NCBI Taxonomy" id="245385"/>
    <lineage>
        <taxon>Bacteria</taxon>
        <taxon>Pseudomonadati</taxon>
        <taxon>Pseudomonadota</taxon>
        <taxon>Gammaproteobacteria</taxon>
        <taxon>Oceanospirillales</taxon>
        <taxon>Halomonadaceae</taxon>
        <taxon>Halomonas</taxon>
    </lineage>
</organism>
<evidence type="ECO:0000313" key="13">
    <source>
        <dbReference type="EMBL" id="MDR5867405.1"/>
    </source>
</evidence>
<evidence type="ECO:0000256" key="1">
    <source>
        <dbReference type="ARBA" id="ARBA00004651"/>
    </source>
</evidence>
<accession>A0ABU1G3D5</accession>
<dbReference type="Proteomes" id="UP001264519">
    <property type="component" value="Unassembled WGS sequence"/>
</dbReference>
<evidence type="ECO:0000256" key="9">
    <source>
        <dbReference type="PROSITE-ProRule" id="PRU00284"/>
    </source>
</evidence>
<dbReference type="CDD" id="cd06225">
    <property type="entry name" value="HAMP"/>
    <property type="match status" value="1"/>
</dbReference>
<dbReference type="SMART" id="SM00304">
    <property type="entry name" value="HAMP"/>
    <property type="match status" value="1"/>
</dbReference>
<dbReference type="PROSITE" id="PS50111">
    <property type="entry name" value="CHEMOTAXIS_TRANSDUC_2"/>
    <property type="match status" value="1"/>
</dbReference>
<evidence type="ECO:0000256" key="4">
    <source>
        <dbReference type="ARBA" id="ARBA00022692"/>
    </source>
</evidence>
<dbReference type="PROSITE" id="PS50885">
    <property type="entry name" value="HAMP"/>
    <property type="match status" value="1"/>
</dbReference>
<dbReference type="RefSeq" id="WP_309652998.1">
    <property type="nucleotide sequence ID" value="NZ_JARWAK010000009.1"/>
</dbReference>
<dbReference type="InterPro" id="IPR003660">
    <property type="entry name" value="HAMP_dom"/>
</dbReference>
<feature type="domain" description="Methyl-accepting transducer" evidence="11">
    <location>
        <begin position="370"/>
        <end position="599"/>
    </location>
</feature>
<dbReference type="InterPro" id="IPR004090">
    <property type="entry name" value="Chemotax_Me-accpt_rcpt"/>
</dbReference>
<reference evidence="13 14" key="1">
    <citation type="submission" date="2023-04" db="EMBL/GenBank/DDBJ databases">
        <title>A long-awaited taxogenomic arrangement of the family Halomonadaceae.</title>
        <authorList>
            <person name="De La Haba R."/>
            <person name="Chuvochina M."/>
            <person name="Wittouck S."/>
            <person name="Arahal D.R."/>
            <person name="Sanchez-Porro C."/>
            <person name="Hugenholtz P."/>
            <person name="Ventosa A."/>
        </authorList>
    </citation>
    <scope>NUCLEOTIDE SEQUENCE [LARGE SCALE GENOMIC DNA]</scope>
    <source>
        <strain evidence="13 14">DSM 23530</strain>
    </source>
</reference>
<evidence type="ECO:0000256" key="7">
    <source>
        <dbReference type="ARBA" id="ARBA00023224"/>
    </source>
</evidence>
<sequence>MKHLTIARKLMIGISLCMILIVGVASAVQYRLFSDLITDRVTDGELPATLESIRNDIQATLTGPITTAQDLAHNGYLLDWLARGETPADSERAVAYLERLQQRTGANTVFYVSALSGHYYTANGIERTLDRQADRWFYDVVDDADGPDYTLDMDSEGGELKVFINHAVELDGERVGVAGVGYTLDTMVETIADYRLGETGAVFLANRDGRISVHPEGASMAGRPIAELPGWESQADALLAGDGYRDTTLTTPDGAEQLVAAIEVPGTDWLAFARIPRGELFADLNRAVLWVMLIVALILLASLAVLAWLLRALFRPIRRTAEAMREIAKGDGDLTQRLPVQGRDEASELAIQFNAFADKMHDVLAQVRRSSEAVRHAAREIASGGQDMSRRTDQAASSLQQTSASMEQITGTVENTSASSLEANQLSQSAAELARGTGDTVGEVVTTMGEIQQASERIGDIIKVMDDIAFQTNLLALNASVEAARAGESGKGFAVVAGEVRQLATRSAEASRDIRGLIEASGEKVQGGTRLVRDAGGAMHELVEVVNRVASMLGEISQATTEQSDGIGQVNVAVAELDRMTQHNAALAEESTSAAEQLREQADRLAELVGSFTLDDAAQEYALNDAREESERPLALA</sequence>
<keyword evidence="6 10" id="KW-0472">Membrane</keyword>
<comment type="caution">
    <text evidence="13">The sequence shown here is derived from an EMBL/GenBank/DDBJ whole genome shotgun (WGS) entry which is preliminary data.</text>
</comment>
<dbReference type="PANTHER" id="PTHR43531">
    <property type="entry name" value="PROTEIN ICFG"/>
    <property type="match status" value="1"/>
</dbReference>
<dbReference type="Gene3D" id="3.30.450.20">
    <property type="entry name" value="PAS domain"/>
    <property type="match status" value="1"/>
</dbReference>
<keyword evidence="2" id="KW-1003">Cell membrane</keyword>